<evidence type="ECO:0008006" key="3">
    <source>
        <dbReference type="Google" id="ProtNLM"/>
    </source>
</evidence>
<dbReference type="EMBL" id="CP037920">
    <property type="protein sequence ID" value="QDT98061.1"/>
    <property type="molecule type" value="Genomic_DNA"/>
</dbReference>
<evidence type="ECO:0000313" key="1">
    <source>
        <dbReference type="EMBL" id="QDT98061.1"/>
    </source>
</evidence>
<protein>
    <recommendedName>
        <fullName evidence="3">Carboxypeptidase regulatory-like domain-containing protein</fullName>
    </recommendedName>
</protein>
<sequence length="175" mass="18751">MNFPLSLLKMRIQTFYQFLLIALIGVGISGCSGGSETPKVFSELVTAKGKITLDDAPLSAATITFIPQEGEADIRMASAITDNSGIFELITPIANVSPEETKGIAPGNYKVIISKVLMPDGSVVPPETTEADAMAEGAKESLPAKYSNFENTKLTVEVEQSTDPNLTYDFELKSK</sequence>
<organism evidence="1 2">
    <name type="scientific">Gimesia aquarii</name>
    <dbReference type="NCBI Taxonomy" id="2527964"/>
    <lineage>
        <taxon>Bacteria</taxon>
        <taxon>Pseudomonadati</taxon>
        <taxon>Planctomycetota</taxon>
        <taxon>Planctomycetia</taxon>
        <taxon>Planctomycetales</taxon>
        <taxon>Planctomycetaceae</taxon>
        <taxon>Gimesia</taxon>
    </lineage>
</organism>
<name>A0A517VYJ1_9PLAN</name>
<dbReference type="AlphaFoldDB" id="A0A517VYJ1"/>
<gene>
    <name evidence="1" type="ORF">V144x_35450</name>
</gene>
<evidence type="ECO:0000313" key="2">
    <source>
        <dbReference type="Proteomes" id="UP000318704"/>
    </source>
</evidence>
<dbReference type="KEGG" id="gaw:V144x_35450"/>
<dbReference type="Proteomes" id="UP000318704">
    <property type="component" value="Chromosome"/>
</dbReference>
<dbReference type="RefSeq" id="WP_144986411.1">
    <property type="nucleotide sequence ID" value="NZ_CP037920.1"/>
</dbReference>
<accession>A0A517VYJ1</accession>
<reference evidence="1 2" key="1">
    <citation type="submission" date="2019-03" db="EMBL/GenBank/DDBJ databases">
        <title>Deep-cultivation of Planctomycetes and their phenomic and genomic characterization uncovers novel biology.</title>
        <authorList>
            <person name="Wiegand S."/>
            <person name="Jogler M."/>
            <person name="Boedeker C."/>
            <person name="Pinto D."/>
            <person name="Vollmers J."/>
            <person name="Rivas-Marin E."/>
            <person name="Kohn T."/>
            <person name="Peeters S.H."/>
            <person name="Heuer A."/>
            <person name="Rast P."/>
            <person name="Oberbeckmann S."/>
            <person name="Bunk B."/>
            <person name="Jeske O."/>
            <person name="Meyerdierks A."/>
            <person name="Storesund J.E."/>
            <person name="Kallscheuer N."/>
            <person name="Luecker S."/>
            <person name="Lage O.M."/>
            <person name="Pohl T."/>
            <person name="Merkel B.J."/>
            <person name="Hornburger P."/>
            <person name="Mueller R.-W."/>
            <person name="Bruemmer F."/>
            <person name="Labrenz M."/>
            <person name="Spormann A.M."/>
            <person name="Op den Camp H."/>
            <person name="Overmann J."/>
            <person name="Amann R."/>
            <person name="Jetten M.S.M."/>
            <person name="Mascher T."/>
            <person name="Medema M.H."/>
            <person name="Devos D.P."/>
            <person name="Kaster A.-K."/>
            <person name="Ovreas L."/>
            <person name="Rohde M."/>
            <person name="Galperin M.Y."/>
            <person name="Jogler C."/>
        </authorList>
    </citation>
    <scope>NUCLEOTIDE SEQUENCE [LARGE SCALE GENOMIC DNA]</scope>
    <source>
        <strain evidence="1 2">V144</strain>
    </source>
</reference>
<proteinExistence type="predicted"/>